<reference evidence="1 2" key="1">
    <citation type="journal article" date="2016" name="Int. J. Syst. Evol. Microbiol.">
        <title>Tessaracoccus flavus sp. nov., isolated from the drainage system of a lindane-producing factory.</title>
        <authorList>
            <person name="Kumari R."/>
            <person name="Singh P."/>
            <person name="Schumann P."/>
            <person name="Lal R."/>
        </authorList>
    </citation>
    <scope>NUCLEOTIDE SEQUENCE [LARGE SCALE GENOMIC DNA]</scope>
    <source>
        <strain evidence="1 2">RP1T</strain>
    </source>
</reference>
<dbReference type="OrthoDB" id="189006at2"/>
<dbReference type="Pfam" id="PF13377">
    <property type="entry name" value="Peripla_BP_3"/>
    <property type="match status" value="1"/>
</dbReference>
<keyword evidence="2" id="KW-1185">Reference proteome</keyword>
<dbReference type="Gene3D" id="1.10.260.40">
    <property type="entry name" value="lambda repressor-like DNA-binding domains"/>
    <property type="match status" value="1"/>
</dbReference>
<name>A0A1Q2CGU4_9ACTN</name>
<dbReference type="GO" id="GO:0003700">
    <property type="term" value="F:DNA-binding transcription factor activity"/>
    <property type="evidence" value="ECO:0007669"/>
    <property type="project" value="TreeGrafter"/>
</dbReference>
<gene>
    <name evidence="1" type="ORF">RPIT_11480</name>
</gene>
<dbReference type="PROSITE" id="PS00356">
    <property type="entry name" value="HTH_LACI_1"/>
    <property type="match status" value="1"/>
</dbReference>
<dbReference type="STRING" id="1610493.RPIT_11480"/>
<dbReference type="InterPro" id="IPR010982">
    <property type="entry name" value="Lambda_DNA-bd_dom_sf"/>
</dbReference>
<dbReference type="Gene3D" id="3.40.50.2300">
    <property type="match status" value="2"/>
</dbReference>
<dbReference type="AlphaFoldDB" id="A0A1Q2CGU4"/>
<evidence type="ECO:0000313" key="1">
    <source>
        <dbReference type="EMBL" id="AQP45342.1"/>
    </source>
</evidence>
<dbReference type="GO" id="GO:0000976">
    <property type="term" value="F:transcription cis-regulatory region binding"/>
    <property type="evidence" value="ECO:0007669"/>
    <property type="project" value="TreeGrafter"/>
</dbReference>
<protein>
    <submittedName>
        <fullName evidence="1">Uncharacterized protein</fullName>
    </submittedName>
</protein>
<dbReference type="InterPro" id="IPR046335">
    <property type="entry name" value="LacI/GalR-like_sensor"/>
</dbReference>
<dbReference type="InterPro" id="IPR000843">
    <property type="entry name" value="HTH_LacI"/>
</dbReference>
<dbReference type="Proteomes" id="UP000188324">
    <property type="component" value="Chromosome"/>
</dbReference>
<dbReference type="Pfam" id="PF00356">
    <property type="entry name" value="LacI"/>
    <property type="match status" value="1"/>
</dbReference>
<evidence type="ECO:0000313" key="2">
    <source>
        <dbReference type="Proteomes" id="UP000188324"/>
    </source>
</evidence>
<dbReference type="SMART" id="SM00354">
    <property type="entry name" value="HTH_LACI"/>
    <property type="match status" value="1"/>
</dbReference>
<organism evidence="1 2">
    <name type="scientific">Tessaracoccus flavus</name>
    <dbReference type="NCBI Taxonomy" id="1610493"/>
    <lineage>
        <taxon>Bacteria</taxon>
        <taxon>Bacillati</taxon>
        <taxon>Actinomycetota</taxon>
        <taxon>Actinomycetes</taxon>
        <taxon>Propionibacteriales</taxon>
        <taxon>Propionibacteriaceae</taxon>
        <taxon>Tessaracoccus</taxon>
    </lineage>
</organism>
<sequence length="328" mass="34838">MSRRAPRANLRDIAEVAGVSMQTASRVVRGVDTVAEATRERVLRAVRELNYQPNLAARSLSARRTGSVHVIDAVPLYHGHATTFVAVCQHLSALDLHVSITVIRTDDFESLALTDLVPVGADGVIVLGGRSESNGWVSRVAAAVPTVYVGQAEALPDTVVGVAVDHHRGASLAVEHLVERGARRIVHVAGPQDWNDAQLRREGYEEACRAAGIEPTVLHADSWEAAAAGPLIDELPPDTDAIFAANDQLALRCLQGLQRSGRSVPGDVRVVGFDDAPGADSYLPPLTTIRQDFKTVGERAAAALGQLLDGGHPAAELIVPTLVVREST</sequence>
<proteinExistence type="predicted"/>
<dbReference type="CDD" id="cd01392">
    <property type="entry name" value="HTH_LacI"/>
    <property type="match status" value="1"/>
</dbReference>
<dbReference type="PROSITE" id="PS50932">
    <property type="entry name" value="HTH_LACI_2"/>
    <property type="match status" value="1"/>
</dbReference>
<accession>A0A1Q2CGU4</accession>
<dbReference type="EMBL" id="CP019605">
    <property type="protein sequence ID" value="AQP45342.1"/>
    <property type="molecule type" value="Genomic_DNA"/>
</dbReference>
<dbReference type="InterPro" id="IPR028082">
    <property type="entry name" value="Peripla_BP_I"/>
</dbReference>
<dbReference type="SUPFAM" id="SSF53822">
    <property type="entry name" value="Periplasmic binding protein-like I"/>
    <property type="match status" value="1"/>
</dbReference>
<dbReference type="SUPFAM" id="SSF47413">
    <property type="entry name" value="lambda repressor-like DNA-binding domains"/>
    <property type="match status" value="1"/>
</dbReference>
<dbReference type="PANTHER" id="PTHR30146:SF109">
    <property type="entry name" value="HTH-TYPE TRANSCRIPTIONAL REGULATOR GALS"/>
    <property type="match status" value="1"/>
</dbReference>
<dbReference type="RefSeq" id="WP_077343325.1">
    <property type="nucleotide sequence ID" value="NZ_CP019605.1"/>
</dbReference>
<dbReference type="KEGG" id="tfl:RPIT_11480"/>
<dbReference type="PANTHER" id="PTHR30146">
    <property type="entry name" value="LACI-RELATED TRANSCRIPTIONAL REPRESSOR"/>
    <property type="match status" value="1"/>
</dbReference>